<evidence type="ECO:0000313" key="7">
    <source>
        <dbReference type="Proteomes" id="UP001374584"/>
    </source>
</evidence>
<dbReference type="PROSITE" id="PS50097">
    <property type="entry name" value="BTB"/>
    <property type="match status" value="1"/>
</dbReference>
<dbReference type="PANTHER" id="PTHR46710:SF11">
    <property type="entry name" value="ARMADILLO BTB ARABIDOPSIS PROTEIN 1"/>
    <property type="match status" value="1"/>
</dbReference>
<dbReference type="InterPro" id="IPR016024">
    <property type="entry name" value="ARM-type_fold"/>
</dbReference>
<reference evidence="6 7" key="1">
    <citation type="submission" date="2024-01" db="EMBL/GenBank/DDBJ databases">
        <title>The genomes of 5 underutilized Papilionoideae crops provide insights into root nodulation and disease resistanc.</title>
        <authorList>
            <person name="Jiang F."/>
        </authorList>
    </citation>
    <scope>NUCLEOTIDE SEQUENCE [LARGE SCALE GENOMIC DNA]</scope>
    <source>
        <strain evidence="6">JINMINGXINNONG_FW02</strain>
        <tissue evidence="6">Leaves</tissue>
    </source>
</reference>
<dbReference type="GO" id="GO:0012505">
    <property type="term" value="C:endomembrane system"/>
    <property type="evidence" value="ECO:0007669"/>
    <property type="project" value="UniProtKB-SubCell"/>
</dbReference>
<dbReference type="SUPFAM" id="SSF48371">
    <property type="entry name" value="ARM repeat"/>
    <property type="match status" value="1"/>
</dbReference>
<keyword evidence="3" id="KW-0677">Repeat</keyword>
<evidence type="ECO:0000256" key="3">
    <source>
        <dbReference type="ARBA" id="ARBA00022737"/>
    </source>
</evidence>
<comment type="caution">
    <text evidence="6">The sequence shown here is derived from an EMBL/GenBank/DDBJ whole genome shotgun (WGS) entry which is preliminary data.</text>
</comment>
<dbReference type="Pfam" id="PF00651">
    <property type="entry name" value="BTB"/>
    <property type="match status" value="1"/>
</dbReference>
<evidence type="ECO:0000256" key="2">
    <source>
        <dbReference type="ARBA" id="ARBA00004906"/>
    </source>
</evidence>
<dbReference type="EMBL" id="JAYMYR010000017">
    <property type="protein sequence ID" value="KAK7327232.1"/>
    <property type="molecule type" value="Genomic_DNA"/>
</dbReference>
<dbReference type="InterPro" id="IPR044282">
    <property type="entry name" value="ABAP1/ARIA"/>
</dbReference>
<feature type="repeat" description="ARM" evidence="4">
    <location>
        <begin position="351"/>
        <end position="393"/>
    </location>
</feature>
<feature type="domain" description="BTB" evidence="5">
    <location>
        <begin position="528"/>
        <end position="603"/>
    </location>
</feature>
<accession>A0AAN9L342</accession>
<dbReference type="AlphaFoldDB" id="A0AAN9L342"/>
<dbReference type="Proteomes" id="UP001374584">
    <property type="component" value="Unassembled WGS sequence"/>
</dbReference>
<feature type="repeat" description="ARM" evidence="4">
    <location>
        <begin position="310"/>
        <end position="352"/>
    </location>
</feature>
<name>A0AAN9L342_PHACN</name>
<protein>
    <recommendedName>
        <fullName evidence="5">BTB domain-containing protein</fullName>
    </recommendedName>
</protein>
<evidence type="ECO:0000256" key="1">
    <source>
        <dbReference type="ARBA" id="ARBA00004184"/>
    </source>
</evidence>
<organism evidence="6 7">
    <name type="scientific">Phaseolus coccineus</name>
    <name type="common">Scarlet runner bean</name>
    <name type="synonym">Phaseolus multiflorus</name>
    <dbReference type="NCBI Taxonomy" id="3886"/>
    <lineage>
        <taxon>Eukaryota</taxon>
        <taxon>Viridiplantae</taxon>
        <taxon>Streptophyta</taxon>
        <taxon>Embryophyta</taxon>
        <taxon>Tracheophyta</taxon>
        <taxon>Spermatophyta</taxon>
        <taxon>Magnoliopsida</taxon>
        <taxon>eudicotyledons</taxon>
        <taxon>Gunneridae</taxon>
        <taxon>Pentapetalae</taxon>
        <taxon>rosids</taxon>
        <taxon>fabids</taxon>
        <taxon>Fabales</taxon>
        <taxon>Fabaceae</taxon>
        <taxon>Papilionoideae</taxon>
        <taxon>50 kb inversion clade</taxon>
        <taxon>NPAAA clade</taxon>
        <taxon>indigoferoid/millettioid clade</taxon>
        <taxon>Phaseoleae</taxon>
        <taxon>Phaseolus</taxon>
    </lineage>
</organism>
<dbReference type="Gene3D" id="3.30.710.10">
    <property type="entry name" value="Potassium Channel Kv1.1, Chain A"/>
    <property type="match status" value="1"/>
</dbReference>
<evidence type="ECO:0000313" key="6">
    <source>
        <dbReference type="EMBL" id="KAK7327232.1"/>
    </source>
</evidence>
<dbReference type="SMART" id="SM00225">
    <property type="entry name" value="BTB"/>
    <property type="match status" value="1"/>
</dbReference>
<dbReference type="Gene3D" id="1.25.10.10">
    <property type="entry name" value="Leucine-rich Repeat Variant"/>
    <property type="match status" value="3"/>
</dbReference>
<dbReference type="InterPro" id="IPR011989">
    <property type="entry name" value="ARM-like"/>
</dbReference>
<dbReference type="SMART" id="SM00185">
    <property type="entry name" value="ARM"/>
    <property type="match status" value="8"/>
</dbReference>
<dbReference type="InterPro" id="IPR000225">
    <property type="entry name" value="Armadillo"/>
</dbReference>
<evidence type="ECO:0000259" key="5">
    <source>
        <dbReference type="PROSITE" id="PS50097"/>
    </source>
</evidence>
<dbReference type="InterPro" id="IPR000210">
    <property type="entry name" value="BTB/POZ_dom"/>
</dbReference>
<evidence type="ECO:0000256" key="4">
    <source>
        <dbReference type="PROSITE-ProRule" id="PRU00259"/>
    </source>
</evidence>
<comment type="subcellular location">
    <subcellularLocation>
        <location evidence="1">Endomembrane system</location>
        <topology evidence="1">Peripheral membrane protein</topology>
    </subcellularLocation>
</comment>
<sequence length="709" mass="79862">MDSSARQSLKRKLAEEVKDSLCKRLRPTFTSIILKTLSLLSSFDHALLNKLIAVFVKLCKTTKHQLHEDFMDILVKNGAIQILVRLLHLPDEVVEDCSDRVIQTRLLQLKKGCAFILGTLARKPVYQQLIIDAGAFLCLLRLLKRHKTIPKSPSVAGFLRRVVDAISKLAYKNNNAKRLIRKEDGIPPLIELLEFKVKKVQVAATMALGTLAFNNAHNATKMVECNALPSLVLMLQSEDSVTQFMAVQLIKIMVDSSPDIGREVLLAGALTPVICLLSSSFSESQGLAALLLGHFLTTDSVLKVHIPQRGAIPPLVHMLQSQNTNLRKASAFVLVILAQDSHNQVNIAHSGGIEPMLNLFHSDNPTVQQYAARVLYCLADNEDIVANIIKVGGFQKLKDLHFFDEPIREYVAITLLRLERNMRGRTLKYLIYLMCSAEERVRRHVVIALAHLCSPPDHETVFIHNQGLELLLNILQSQCAIQKREASMALSMLASRANFISSLIQTISPSPTSQMDLGEEFVNNPKLSDITFLVEGGASAAINFGKIFYAHKDRLVSSSVFQTMFEAEYWEKETKQAVIPNIKWDVFQLMMRFIYTGTVDVKLDDAEDLLRASDQYLLEDLKLICERVIAKSISPENVSLLLELSEDFSANTLKHACILYMLEKFDRLHSKRWYYTMLHRIVPDIHTLFSTLLIMDQSNEDASVAYLFQ</sequence>
<dbReference type="SUPFAM" id="SSF54695">
    <property type="entry name" value="POZ domain"/>
    <property type="match status" value="1"/>
</dbReference>
<comment type="pathway">
    <text evidence="2">Protein modification; protein ubiquitination.</text>
</comment>
<dbReference type="PROSITE" id="PS50176">
    <property type="entry name" value="ARM_REPEAT"/>
    <property type="match status" value="2"/>
</dbReference>
<dbReference type="InterPro" id="IPR011333">
    <property type="entry name" value="SKP1/BTB/POZ_sf"/>
</dbReference>
<dbReference type="PANTHER" id="PTHR46710">
    <property type="entry name" value="ARM REPEAT PROTEIN INTERACTING WITH ABF2"/>
    <property type="match status" value="1"/>
</dbReference>
<keyword evidence="7" id="KW-1185">Reference proteome</keyword>
<gene>
    <name evidence="6" type="ORF">VNO80_31597</name>
</gene>
<proteinExistence type="predicted"/>